<dbReference type="InterPro" id="IPR041459">
    <property type="entry name" value="MPTase-PolyVal"/>
</dbReference>
<dbReference type="Proteomes" id="UP001184614">
    <property type="component" value="Unassembled WGS sequence"/>
</dbReference>
<dbReference type="PIRSF" id="PIRSF037112">
    <property type="entry name" value="Antirestriction_ArdC"/>
    <property type="match status" value="1"/>
</dbReference>
<dbReference type="Pfam" id="PF18818">
    <property type="entry name" value="MPTase-PolyVal"/>
    <property type="match status" value="1"/>
</dbReference>
<keyword evidence="4" id="KW-1185">Reference proteome</keyword>
<evidence type="ECO:0000313" key="4">
    <source>
        <dbReference type="Proteomes" id="UP001184614"/>
    </source>
</evidence>
<dbReference type="Pfam" id="PF08401">
    <property type="entry name" value="ArdcN"/>
    <property type="match status" value="1"/>
</dbReference>
<dbReference type="EMBL" id="JAVDQT010000013">
    <property type="protein sequence ID" value="MDR6434630.1"/>
    <property type="molecule type" value="Genomic_DNA"/>
</dbReference>
<comment type="caution">
    <text evidence="3">The sequence shown here is derived from an EMBL/GenBank/DDBJ whole genome shotgun (WGS) entry which is preliminary data.</text>
</comment>
<reference evidence="3 4" key="1">
    <citation type="submission" date="2023-07" db="EMBL/GenBank/DDBJ databases">
        <title>Sorghum-associated microbial communities from plants grown in Nebraska, USA.</title>
        <authorList>
            <person name="Schachtman D."/>
        </authorList>
    </citation>
    <scope>NUCLEOTIDE SEQUENCE [LARGE SCALE GENOMIC DNA]</scope>
    <source>
        <strain evidence="3 4">DS1730</strain>
    </source>
</reference>
<name>A0ABU1MFS7_9HYPH</name>
<proteinExistence type="predicted"/>
<protein>
    <submittedName>
        <fullName evidence="3">Antirestriction protein ArdC</fullName>
    </submittedName>
</protein>
<dbReference type="RefSeq" id="WP_310016102.1">
    <property type="nucleotide sequence ID" value="NZ_JAVDQT010000013.1"/>
</dbReference>
<gene>
    <name evidence="3" type="ORF">J2782_004383</name>
</gene>
<dbReference type="InterPro" id="IPR013610">
    <property type="entry name" value="ArdC_N"/>
</dbReference>
<evidence type="ECO:0000259" key="1">
    <source>
        <dbReference type="Pfam" id="PF08401"/>
    </source>
</evidence>
<dbReference type="InterPro" id="IPR017113">
    <property type="entry name" value="Antirestriction_ArdC"/>
</dbReference>
<organism evidence="3 4">
    <name type="scientific">Brucella pseudogrignonensis</name>
    <dbReference type="NCBI Taxonomy" id="419475"/>
    <lineage>
        <taxon>Bacteria</taxon>
        <taxon>Pseudomonadati</taxon>
        <taxon>Pseudomonadota</taxon>
        <taxon>Alphaproteobacteria</taxon>
        <taxon>Hyphomicrobiales</taxon>
        <taxon>Brucellaceae</taxon>
        <taxon>Brucella/Ochrobactrum group</taxon>
        <taxon>Brucella</taxon>
    </lineage>
</organism>
<evidence type="ECO:0000313" key="3">
    <source>
        <dbReference type="EMBL" id="MDR6434630.1"/>
    </source>
</evidence>
<sequence length="298" mass="33270">MAKTSTTKKDYATTVAERIIELIEAGEALWMKPWKAGELRLPYNAATDKEYRGMNSLWLAMHGFSDPRWLTFNQAVAAGYKVKKGSSGALVDYWKFTEERTKKDENGKSVLGEDGKPVKITIKLSQPRGFRAVVFNAQQIEGIPDLPVPNLGIQPVVNVAADEMIAASGVEIRHVAGNKAFYNPVVDSITLPLRSQFKGNGEYYASTFHELAHSTGHKSRLDRDLTGKFGSETYAKEELRAEIAAMMLAEKLRTDFLPRNHAGYVQSWIKALKEDPREIFRAASDADKIKNYLIAVND</sequence>
<accession>A0ABU1MFS7</accession>
<evidence type="ECO:0000259" key="2">
    <source>
        <dbReference type="Pfam" id="PF18818"/>
    </source>
</evidence>
<feature type="domain" description="N-terminal" evidence="1">
    <location>
        <begin position="9"/>
        <end position="110"/>
    </location>
</feature>
<feature type="domain" description="Polyvalent protein metallopeptidase" evidence="2">
    <location>
        <begin position="160"/>
        <end position="284"/>
    </location>
</feature>